<comment type="caution">
    <text evidence="2">The sequence shown here is derived from an EMBL/GenBank/DDBJ whole genome shotgun (WGS) entry which is preliminary data.</text>
</comment>
<organism evidence="2 3">
    <name type="scientific">Trifolium medium</name>
    <dbReference type="NCBI Taxonomy" id="97028"/>
    <lineage>
        <taxon>Eukaryota</taxon>
        <taxon>Viridiplantae</taxon>
        <taxon>Streptophyta</taxon>
        <taxon>Embryophyta</taxon>
        <taxon>Tracheophyta</taxon>
        <taxon>Spermatophyta</taxon>
        <taxon>Magnoliopsida</taxon>
        <taxon>eudicotyledons</taxon>
        <taxon>Gunneridae</taxon>
        <taxon>Pentapetalae</taxon>
        <taxon>rosids</taxon>
        <taxon>fabids</taxon>
        <taxon>Fabales</taxon>
        <taxon>Fabaceae</taxon>
        <taxon>Papilionoideae</taxon>
        <taxon>50 kb inversion clade</taxon>
        <taxon>NPAAA clade</taxon>
        <taxon>Hologalegina</taxon>
        <taxon>IRL clade</taxon>
        <taxon>Trifolieae</taxon>
        <taxon>Trifolium</taxon>
    </lineage>
</organism>
<dbReference type="AlphaFoldDB" id="A0A392VVZ3"/>
<reference evidence="2 3" key="1">
    <citation type="journal article" date="2018" name="Front. Plant Sci.">
        <title>Red Clover (Trifolium pratense) and Zigzag Clover (T. medium) - A Picture of Genomic Similarities and Differences.</title>
        <authorList>
            <person name="Dluhosova J."/>
            <person name="Istvanek J."/>
            <person name="Nedelnik J."/>
            <person name="Repkova J."/>
        </authorList>
    </citation>
    <scope>NUCLEOTIDE SEQUENCE [LARGE SCALE GENOMIC DNA]</scope>
    <source>
        <strain evidence="3">cv. 10/8</strain>
        <tissue evidence="2">Leaf</tissue>
    </source>
</reference>
<dbReference type="Proteomes" id="UP000265520">
    <property type="component" value="Unassembled WGS sequence"/>
</dbReference>
<evidence type="ECO:0000313" key="3">
    <source>
        <dbReference type="Proteomes" id="UP000265520"/>
    </source>
</evidence>
<proteinExistence type="predicted"/>
<feature type="region of interest" description="Disordered" evidence="1">
    <location>
        <begin position="17"/>
        <end position="57"/>
    </location>
</feature>
<feature type="non-terminal residue" evidence="2">
    <location>
        <position position="1"/>
    </location>
</feature>
<evidence type="ECO:0000256" key="1">
    <source>
        <dbReference type="SAM" id="MobiDB-lite"/>
    </source>
</evidence>
<keyword evidence="3" id="KW-1185">Reference proteome</keyword>
<dbReference type="EMBL" id="LXQA011299809">
    <property type="protein sequence ID" value="MCI92396.1"/>
    <property type="molecule type" value="Genomic_DNA"/>
</dbReference>
<name>A0A392VVZ3_9FABA</name>
<protein>
    <submittedName>
        <fullName evidence="2">Uncharacterized protein</fullName>
    </submittedName>
</protein>
<sequence>KPSRASWTSILFEGTERFRGNTGSRTGSISRTISTSSTPAAASGSTSHPPTPPVFRL</sequence>
<evidence type="ECO:0000313" key="2">
    <source>
        <dbReference type="EMBL" id="MCI92396.1"/>
    </source>
</evidence>
<feature type="compositionally biased region" description="Low complexity" evidence="1">
    <location>
        <begin position="22"/>
        <end position="48"/>
    </location>
</feature>
<accession>A0A392VVZ3</accession>